<keyword evidence="2" id="KW-0902">Two-component regulatory system</keyword>
<dbReference type="RefSeq" id="WP_018441190.1">
    <property type="nucleotide sequence ID" value="NZ_KB890176.1"/>
</dbReference>
<dbReference type="InterPro" id="IPR001789">
    <property type="entry name" value="Sig_transdc_resp-reg_receiver"/>
</dbReference>
<dbReference type="SMART" id="SM00862">
    <property type="entry name" value="Trans_reg_C"/>
    <property type="match status" value="1"/>
</dbReference>
<dbReference type="Pfam" id="PF00486">
    <property type="entry name" value="Trans_reg_C"/>
    <property type="match status" value="1"/>
</dbReference>
<dbReference type="GO" id="GO:0000976">
    <property type="term" value="F:transcription cis-regulatory region binding"/>
    <property type="evidence" value="ECO:0007669"/>
    <property type="project" value="TreeGrafter"/>
</dbReference>
<dbReference type="Pfam" id="PF00072">
    <property type="entry name" value="Response_reg"/>
    <property type="match status" value="1"/>
</dbReference>
<dbReference type="SUPFAM" id="SSF52172">
    <property type="entry name" value="CheY-like"/>
    <property type="match status" value="1"/>
</dbReference>
<organism evidence="10 11">
    <name type="scientific">Trinickia symbiotica</name>
    <dbReference type="NCBI Taxonomy" id="863227"/>
    <lineage>
        <taxon>Bacteria</taxon>
        <taxon>Pseudomonadati</taxon>
        <taxon>Pseudomonadota</taxon>
        <taxon>Betaproteobacteria</taxon>
        <taxon>Burkholderiales</taxon>
        <taxon>Burkholderiaceae</taxon>
        <taxon>Trinickia</taxon>
    </lineage>
</organism>
<keyword evidence="3" id="KW-0805">Transcription regulation</keyword>
<dbReference type="InterPro" id="IPR011006">
    <property type="entry name" value="CheY-like_superfamily"/>
</dbReference>
<evidence type="ECO:0000313" key="10">
    <source>
        <dbReference type="EMBL" id="PMS37739.1"/>
    </source>
</evidence>
<evidence type="ECO:0000313" key="11">
    <source>
        <dbReference type="Proteomes" id="UP000235777"/>
    </source>
</evidence>
<evidence type="ECO:0000256" key="1">
    <source>
        <dbReference type="ARBA" id="ARBA00022553"/>
    </source>
</evidence>
<dbReference type="Gene3D" id="6.10.250.690">
    <property type="match status" value="1"/>
</dbReference>
<name>A0A2N7X7J8_9BURK</name>
<dbReference type="GO" id="GO:0005829">
    <property type="term" value="C:cytosol"/>
    <property type="evidence" value="ECO:0007669"/>
    <property type="project" value="TreeGrafter"/>
</dbReference>
<dbReference type="GO" id="GO:0000156">
    <property type="term" value="F:phosphorelay response regulator activity"/>
    <property type="evidence" value="ECO:0007669"/>
    <property type="project" value="TreeGrafter"/>
</dbReference>
<accession>A0A2N7X7J8</accession>
<dbReference type="Proteomes" id="UP000235777">
    <property type="component" value="Unassembled WGS sequence"/>
</dbReference>
<keyword evidence="11" id="KW-1185">Reference proteome</keyword>
<evidence type="ECO:0000259" key="8">
    <source>
        <dbReference type="PROSITE" id="PS50110"/>
    </source>
</evidence>
<dbReference type="Gene3D" id="1.10.10.10">
    <property type="entry name" value="Winged helix-like DNA-binding domain superfamily/Winged helix DNA-binding domain"/>
    <property type="match status" value="1"/>
</dbReference>
<dbReference type="EMBL" id="PNYC01000003">
    <property type="protein sequence ID" value="PMS37739.1"/>
    <property type="molecule type" value="Genomic_DNA"/>
</dbReference>
<evidence type="ECO:0000256" key="7">
    <source>
        <dbReference type="PROSITE-ProRule" id="PRU01091"/>
    </source>
</evidence>
<dbReference type="GO" id="GO:0006355">
    <property type="term" value="P:regulation of DNA-templated transcription"/>
    <property type="evidence" value="ECO:0007669"/>
    <property type="project" value="InterPro"/>
</dbReference>
<dbReference type="GO" id="GO:0032993">
    <property type="term" value="C:protein-DNA complex"/>
    <property type="evidence" value="ECO:0007669"/>
    <property type="project" value="TreeGrafter"/>
</dbReference>
<dbReference type="SUPFAM" id="SSF46894">
    <property type="entry name" value="C-terminal effector domain of the bipartite response regulators"/>
    <property type="match status" value="1"/>
</dbReference>
<dbReference type="InterPro" id="IPR001867">
    <property type="entry name" value="OmpR/PhoB-type_DNA-bd"/>
</dbReference>
<feature type="domain" description="Response regulatory" evidence="8">
    <location>
        <begin position="6"/>
        <end position="120"/>
    </location>
</feature>
<dbReference type="PANTHER" id="PTHR48111">
    <property type="entry name" value="REGULATOR OF RPOS"/>
    <property type="match status" value="1"/>
</dbReference>
<reference evidence="10 11" key="1">
    <citation type="submission" date="2018-01" db="EMBL/GenBank/DDBJ databases">
        <title>Whole genome analyses suggest that Burkholderia sensu lato contains two further novel genera in the rhizoxinica-symbiotica group Mycetohabitans gen. nov., and Trinickia gen. nov.: implications for the evolution of diazotrophy and nodulation in the Burkholderiaceae.</title>
        <authorList>
            <person name="Estrada-de los Santos P."/>
            <person name="Palmer M."/>
            <person name="Chavez-Ramirez B."/>
            <person name="Beukes C."/>
            <person name="Steenkamp E.T."/>
            <person name="Hirsch A.M."/>
            <person name="Manyaka P."/>
            <person name="Maluk M."/>
            <person name="Lafos M."/>
            <person name="Crook M."/>
            <person name="Gross E."/>
            <person name="Simon M.F."/>
            <person name="Bueno dos Reis Junior F."/>
            <person name="Poole P.S."/>
            <person name="Venter S.N."/>
            <person name="James E.K."/>
        </authorList>
    </citation>
    <scope>NUCLEOTIDE SEQUENCE [LARGE SCALE GENOMIC DNA]</scope>
    <source>
        <strain evidence="10 11">JPY 581</strain>
    </source>
</reference>
<dbReference type="Gene3D" id="3.40.50.2300">
    <property type="match status" value="1"/>
</dbReference>
<dbReference type="PANTHER" id="PTHR48111:SF4">
    <property type="entry name" value="DNA-BINDING DUAL TRANSCRIPTIONAL REGULATOR OMPR"/>
    <property type="match status" value="1"/>
</dbReference>
<feature type="modified residue" description="4-aspartylphosphate" evidence="6">
    <location>
        <position position="55"/>
    </location>
</feature>
<proteinExistence type="predicted"/>
<feature type="domain" description="OmpR/PhoB-type" evidence="9">
    <location>
        <begin position="134"/>
        <end position="233"/>
    </location>
</feature>
<evidence type="ECO:0000256" key="6">
    <source>
        <dbReference type="PROSITE-ProRule" id="PRU00169"/>
    </source>
</evidence>
<evidence type="ECO:0000256" key="4">
    <source>
        <dbReference type="ARBA" id="ARBA00023125"/>
    </source>
</evidence>
<keyword evidence="1 6" id="KW-0597">Phosphoprotein</keyword>
<evidence type="ECO:0000256" key="5">
    <source>
        <dbReference type="ARBA" id="ARBA00023163"/>
    </source>
</evidence>
<dbReference type="AlphaFoldDB" id="A0A2N7X7J8"/>
<comment type="caution">
    <text evidence="10">The sequence shown here is derived from an EMBL/GenBank/DDBJ whole genome shotgun (WGS) entry which is preliminary data.</text>
</comment>
<dbReference type="SMART" id="SM00448">
    <property type="entry name" value="REC"/>
    <property type="match status" value="1"/>
</dbReference>
<keyword evidence="4 7" id="KW-0238">DNA-binding</keyword>
<protein>
    <submittedName>
        <fullName evidence="10">DNA-binding response regulator</fullName>
    </submittedName>
</protein>
<sequence length="237" mass="27083">MDRPDKIIVLDDDAELRNMQQRFLTGQGFHVRCVADSRRLDRYLQREPFDLLVLDLMMEPEDGLSVCRRLRAEGHTLPILMLTAKGDPLDRVVGLEMGADDYLAKPFLPNELVARIRALLRRQKIASGEATVTSEQVRFGEFHFDLRKQTLLRAGQPVGLNSAQMRLLQALGSSPNRPVSRENLLARARGREHEALDRSIDVQVLRLRQVVEDDPSKPRYIKTVWGMGYMLVADVER</sequence>
<keyword evidence="5" id="KW-0804">Transcription</keyword>
<dbReference type="CDD" id="cd00383">
    <property type="entry name" value="trans_reg_C"/>
    <property type="match status" value="1"/>
</dbReference>
<gene>
    <name evidence="10" type="ORF">C0Z20_07260</name>
</gene>
<dbReference type="InterPro" id="IPR039420">
    <property type="entry name" value="WalR-like"/>
</dbReference>
<evidence type="ECO:0000259" key="9">
    <source>
        <dbReference type="PROSITE" id="PS51755"/>
    </source>
</evidence>
<dbReference type="OrthoDB" id="165980at2"/>
<dbReference type="STRING" id="863227.GCA_000373005_02629"/>
<dbReference type="PROSITE" id="PS51755">
    <property type="entry name" value="OMPR_PHOB"/>
    <property type="match status" value="1"/>
</dbReference>
<evidence type="ECO:0000256" key="3">
    <source>
        <dbReference type="ARBA" id="ARBA00023015"/>
    </source>
</evidence>
<dbReference type="PROSITE" id="PS50110">
    <property type="entry name" value="RESPONSE_REGULATORY"/>
    <property type="match status" value="1"/>
</dbReference>
<evidence type="ECO:0000256" key="2">
    <source>
        <dbReference type="ARBA" id="ARBA00023012"/>
    </source>
</evidence>
<dbReference type="InterPro" id="IPR036388">
    <property type="entry name" value="WH-like_DNA-bd_sf"/>
</dbReference>
<feature type="DNA-binding region" description="OmpR/PhoB-type" evidence="7">
    <location>
        <begin position="134"/>
        <end position="233"/>
    </location>
</feature>
<dbReference type="InterPro" id="IPR016032">
    <property type="entry name" value="Sig_transdc_resp-reg_C-effctor"/>
</dbReference>